<dbReference type="GO" id="GO:0032021">
    <property type="term" value="C:NELF complex"/>
    <property type="evidence" value="ECO:0007669"/>
    <property type="project" value="InterPro"/>
</dbReference>
<evidence type="ECO:0000256" key="6">
    <source>
        <dbReference type="ARBA" id="ARBA00022491"/>
    </source>
</evidence>
<dbReference type="Gene3D" id="3.30.70.330">
    <property type="match status" value="1"/>
</dbReference>
<dbReference type="GeneID" id="36382544"/>
<dbReference type="RefSeq" id="XP_024509370.1">
    <property type="nucleotide sequence ID" value="XM_024643732.1"/>
</dbReference>
<evidence type="ECO:0000313" key="14">
    <source>
        <dbReference type="EMBL" id="CEF70171.1"/>
    </source>
</evidence>
<dbReference type="CTD" id="36382544"/>
<evidence type="ECO:0000256" key="8">
    <source>
        <dbReference type="ARBA" id="ARBA00023015"/>
    </source>
</evidence>
<proteinExistence type="inferred from homology"/>
<feature type="domain" description="RRM" evidence="13">
    <location>
        <begin position="149"/>
        <end position="219"/>
    </location>
</feature>
<comment type="subcellular location">
    <subcellularLocation>
        <location evidence="2">Chromosome</location>
    </subcellularLocation>
    <subcellularLocation>
        <location evidence="1">Nucleus</location>
    </subcellularLocation>
</comment>
<reference evidence="14 15" key="1">
    <citation type="submission" date="2014-09" db="EMBL/GenBank/DDBJ databases">
        <authorList>
            <person name="Martin A.A."/>
        </authorList>
    </citation>
    <scope>NUCLEOTIDE SEQUENCE</scope>
    <source>
        <strain evidence="15">ED321</strain>
        <strain evidence="14">ED321 Heterogonic</strain>
    </source>
</reference>
<evidence type="ECO:0000256" key="7">
    <source>
        <dbReference type="ARBA" id="ARBA00022884"/>
    </source>
</evidence>
<sequence>MPSNSMLIVPSHFSDEEKRLKEKFEFFKQFKLQTSSEKFANKKPLSASILIDDVSKRGLKRSVETSPNCTAADIARLIHSGELKSQKKETFKRSKLVGNKRVIETVAFDSKREEDEKLSDGEINSPIRSPDLSQETSSTERKRSGVTSNTIYIRGNDLIYTDVKEACEVYGKIIKIYIPQDKKSAFAEFDNRESAEKAVTGLNHKMISGSTVKTNFARQKQ</sequence>
<dbReference type="PANTHER" id="PTHR17250:SF0">
    <property type="entry name" value="NEGATIVE ELONGATION FACTOR E"/>
    <property type="match status" value="1"/>
</dbReference>
<keyword evidence="7 11" id="KW-0694">RNA-binding</keyword>
<comment type="similarity">
    <text evidence="3">Belongs to the RRM NELF-E family.</text>
</comment>
<dbReference type="InterPro" id="IPR000504">
    <property type="entry name" value="RRM_dom"/>
</dbReference>
<accession>A0A090LRF3</accession>
<dbReference type="SMART" id="SM00360">
    <property type="entry name" value="RRM"/>
    <property type="match status" value="1"/>
</dbReference>
<keyword evidence="15" id="KW-1185">Reference proteome</keyword>
<keyword evidence="10" id="KW-0539">Nucleus</keyword>
<dbReference type="Pfam" id="PF00076">
    <property type="entry name" value="RRM_1"/>
    <property type="match status" value="1"/>
</dbReference>
<evidence type="ECO:0000256" key="2">
    <source>
        <dbReference type="ARBA" id="ARBA00004286"/>
    </source>
</evidence>
<evidence type="ECO:0000259" key="13">
    <source>
        <dbReference type="PROSITE" id="PS50102"/>
    </source>
</evidence>
<evidence type="ECO:0000256" key="12">
    <source>
        <dbReference type="SAM" id="MobiDB-lite"/>
    </source>
</evidence>
<evidence type="ECO:0000313" key="16">
    <source>
        <dbReference type="WBParaSite" id="SRAE_2000480500.1"/>
    </source>
</evidence>
<evidence type="ECO:0000256" key="4">
    <source>
        <dbReference type="ARBA" id="ARBA00014464"/>
    </source>
</evidence>
<reference evidence="16" key="2">
    <citation type="submission" date="2020-12" db="UniProtKB">
        <authorList>
            <consortium name="WormBaseParasite"/>
        </authorList>
    </citation>
    <scope>IDENTIFICATION</scope>
</reference>
<name>A0A090LRF3_STRRB</name>
<evidence type="ECO:0000256" key="3">
    <source>
        <dbReference type="ARBA" id="ARBA00006120"/>
    </source>
</evidence>
<dbReference type="InterPro" id="IPR012677">
    <property type="entry name" value="Nucleotide-bd_a/b_plait_sf"/>
</dbReference>
<dbReference type="InterPro" id="IPR035979">
    <property type="entry name" value="RBD_domain_sf"/>
</dbReference>
<evidence type="ECO:0000256" key="9">
    <source>
        <dbReference type="ARBA" id="ARBA00023163"/>
    </source>
</evidence>
<keyword evidence="5" id="KW-0158">Chromosome</keyword>
<dbReference type="GO" id="GO:0005694">
    <property type="term" value="C:chromosome"/>
    <property type="evidence" value="ECO:0007669"/>
    <property type="project" value="UniProtKB-SubCell"/>
</dbReference>
<evidence type="ECO:0000313" key="17">
    <source>
        <dbReference type="WormBase" id="SRAE_2000480500"/>
    </source>
</evidence>
<dbReference type="PANTHER" id="PTHR17250">
    <property type="entry name" value="NEGATIVE ELONGATION FACTOR E"/>
    <property type="match status" value="1"/>
</dbReference>
<dbReference type="WBParaSite" id="SRAE_2000480500.1">
    <property type="protein sequence ID" value="SRAE_2000480500.1"/>
    <property type="gene ID" value="WBGene00265051"/>
</dbReference>
<evidence type="ECO:0000256" key="10">
    <source>
        <dbReference type="ARBA" id="ARBA00023242"/>
    </source>
</evidence>
<gene>
    <name evidence="14 16 17" type="ORF">SRAE_2000480500</name>
</gene>
<keyword evidence="8" id="KW-0805">Transcription regulation</keyword>
<dbReference type="STRING" id="34506.A0A090LRF3"/>
<dbReference type="AlphaFoldDB" id="A0A090LRF3"/>
<protein>
    <recommendedName>
        <fullName evidence="4">Negative elongation factor E</fullName>
    </recommendedName>
</protein>
<dbReference type="Proteomes" id="UP000035682">
    <property type="component" value="Unplaced"/>
</dbReference>
<dbReference type="PROSITE" id="PS50102">
    <property type="entry name" value="RRM"/>
    <property type="match status" value="1"/>
</dbReference>
<dbReference type="EMBL" id="LN609529">
    <property type="protein sequence ID" value="CEF70171.1"/>
    <property type="molecule type" value="Genomic_DNA"/>
</dbReference>
<dbReference type="OMA" id="TYETCEM"/>
<keyword evidence="9" id="KW-0804">Transcription</keyword>
<evidence type="ECO:0000256" key="1">
    <source>
        <dbReference type="ARBA" id="ARBA00004123"/>
    </source>
</evidence>
<dbReference type="OrthoDB" id="378874at2759"/>
<evidence type="ECO:0000313" key="15">
    <source>
        <dbReference type="Proteomes" id="UP000035682"/>
    </source>
</evidence>
<feature type="region of interest" description="Disordered" evidence="12">
    <location>
        <begin position="114"/>
        <end position="145"/>
    </location>
</feature>
<dbReference type="GO" id="GO:0034244">
    <property type="term" value="P:negative regulation of transcription elongation by RNA polymerase II"/>
    <property type="evidence" value="ECO:0007669"/>
    <property type="project" value="TreeGrafter"/>
</dbReference>
<organism evidence="14">
    <name type="scientific">Strongyloides ratti</name>
    <name type="common">Parasitic roundworm</name>
    <dbReference type="NCBI Taxonomy" id="34506"/>
    <lineage>
        <taxon>Eukaryota</taxon>
        <taxon>Metazoa</taxon>
        <taxon>Ecdysozoa</taxon>
        <taxon>Nematoda</taxon>
        <taxon>Chromadorea</taxon>
        <taxon>Rhabditida</taxon>
        <taxon>Tylenchina</taxon>
        <taxon>Panagrolaimomorpha</taxon>
        <taxon>Strongyloidoidea</taxon>
        <taxon>Strongyloididae</taxon>
        <taxon>Strongyloides</taxon>
    </lineage>
</organism>
<dbReference type="GO" id="GO:0003723">
    <property type="term" value="F:RNA binding"/>
    <property type="evidence" value="ECO:0007669"/>
    <property type="project" value="UniProtKB-UniRule"/>
</dbReference>
<dbReference type="SUPFAM" id="SSF54928">
    <property type="entry name" value="RNA-binding domain, RBD"/>
    <property type="match status" value="1"/>
</dbReference>
<keyword evidence="6" id="KW-0678">Repressor</keyword>
<dbReference type="WormBase" id="SRAE_2000480500">
    <property type="protein sequence ID" value="SRP05365"/>
    <property type="gene ID" value="WBGene00265051"/>
</dbReference>
<evidence type="ECO:0000256" key="11">
    <source>
        <dbReference type="PROSITE-ProRule" id="PRU00176"/>
    </source>
</evidence>
<dbReference type="InterPro" id="IPR033102">
    <property type="entry name" value="NELFE"/>
</dbReference>
<evidence type="ECO:0000256" key="5">
    <source>
        <dbReference type="ARBA" id="ARBA00022454"/>
    </source>
</evidence>